<reference evidence="1 2" key="1">
    <citation type="journal article" date="2017" name="Nat. Ecol. Evol.">
        <title>Scallop genome provides insights into evolution of bilaterian karyotype and development.</title>
        <authorList>
            <person name="Wang S."/>
            <person name="Zhang J."/>
            <person name="Jiao W."/>
            <person name="Li J."/>
            <person name="Xun X."/>
            <person name="Sun Y."/>
            <person name="Guo X."/>
            <person name="Huan P."/>
            <person name="Dong B."/>
            <person name="Zhang L."/>
            <person name="Hu X."/>
            <person name="Sun X."/>
            <person name="Wang J."/>
            <person name="Zhao C."/>
            <person name="Wang Y."/>
            <person name="Wang D."/>
            <person name="Huang X."/>
            <person name="Wang R."/>
            <person name="Lv J."/>
            <person name="Li Y."/>
            <person name="Zhang Z."/>
            <person name="Liu B."/>
            <person name="Lu W."/>
            <person name="Hui Y."/>
            <person name="Liang J."/>
            <person name="Zhou Z."/>
            <person name="Hou R."/>
            <person name="Li X."/>
            <person name="Liu Y."/>
            <person name="Li H."/>
            <person name="Ning X."/>
            <person name="Lin Y."/>
            <person name="Zhao L."/>
            <person name="Xing Q."/>
            <person name="Dou J."/>
            <person name="Li Y."/>
            <person name="Mao J."/>
            <person name="Guo H."/>
            <person name="Dou H."/>
            <person name="Li T."/>
            <person name="Mu C."/>
            <person name="Jiang W."/>
            <person name="Fu Q."/>
            <person name="Fu X."/>
            <person name="Miao Y."/>
            <person name="Liu J."/>
            <person name="Yu Q."/>
            <person name="Li R."/>
            <person name="Liao H."/>
            <person name="Li X."/>
            <person name="Kong Y."/>
            <person name="Jiang Z."/>
            <person name="Chourrout D."/>
            <person name="Li R."/>
            <person name="Bao Z."/>
        </authorList>
    </citation>
    <scope>NUCLEOTIDE SEQUENCE [LARGE SCALE GENOMIC DNA]</scope>
    <source>
        <strain evidence="1 2">PY_sf001</strain>
    </source>
</reference>
<comment type="caution">
    <text evidence="1">The sequence shown here is derived from an EMBL/GenBank/DDBJ whole genome shotgun (WGS) entry which is preliminary data.</text>
</comment>
<dbReference type="OrthoDB" id="9983348at2759"/>
<evidence type="ECO:0000313" key="1">
    <source>
        <dbReference type="EMBL" id="OWF41213.1"/>
    </source>
</evidence>
<gene>
    <name evidence="1" type="ORF">KP79_PYT09855</name>
</gene>
<proteinExistence type="predicted"/>
<keyword evidence="2" id="KW-1185">Reference proteome</keyword>
<dbReference type="Proteomes" id="UP000242188">
    <property type="component" value="Unassembled WGS sequence"/>
</dbReference>
<dbReference type="EMBL" id="NEDP02005416">
    <property type="protein sequence ID" value="OWF41213.1"/>
    <property type="molecule type" value="Genomic_DNA"/>
</dbReference>
<dbReference type="AlphaFoldDB" id="A0A210PXK3"/>
<organism evidence="1 2">
    <name type="scientific">Mizuhopecten yessoensis</name>
    <name type="common">Japanese scallop</name>
    <name type="synonym">Patinopecten yessoensis</name>
    <dbReference type="NCBI Taxonomy" id="6573"/>
    <lineage>
        <taxon>Eukaryota</taxon>
        <taxon>Metazoa</taxon>
        <taxon>Spiralia</taxon>
        <taxon>Lophotrochozoa</taxon>
        <taxon>Mollusca</taxon>
        <taxon>Bivalvia</taxon>
        <taxon>Autobranchia</taxon>
        <taxon>Pteriomorphia</taxon>
        <taxon>Pectinida</taxon>
        <taxon>Pectinoidea</taxon>
        <taxon>Pectinidae</taxon>
        <taxon>Mizuhopecten</taxon>
    </lineage>
</organism>
<accession>A0A210PXK3</accession>
<sequence>MTTVTDIDQYTIEGYNDQYTVPEINKRDMARLELMVCGNEGTVGDRKQEELRKLFHAAIDQIQKEKREVWKNAKVVIQDMYGQSITITSGGGAYTFTVQHNMKGEIQVYRKGKPMCSKFKGYFLSLICSPRRHLAINQARH</sequence>
<protein>
    <submittedName>
        <fullName evidence="1">Uncharacterized protein</fullName>
    </submittedName>
</protein>
<name>A0A210PXK3_MIZYE</name>
<evidence type="ECO:0000313" key="2">
    <source>
        <dbReference type="Proteomes" id="UP000242188"/>
    </source>
</evidence>